<feature type="compositionally biased region" description="Polar residues" evidence="1">
    <location>
        <begin position="115"/>
        <end position="125"/>
    </location>
</feature>
<accession>D5GGA2</accession>
<feature type="region of interest" description="Disordered" evidence="1">
    <location>
        <begin position="95"/>
        <end position="137"/>
    </location>
</feature>
<evidence type="ECO:0000313" key="2">
    <source>
        <dbReference type="EMBL" id="CAZ83545.1"/>
    </source>
</evidence>
<sequence length="137" mass="14907">MPCMTRYPTPPTYISPGTNTANLASAVCAHSKQDRRPSIIQSCSPPVSDTTPEPAKFIITLKGRTEEKTLVSKCSPPERWSGAVVTSERSSYIHMGMRRRESLQRPGVEGEGCSGSDTASETESSYGGERFGERCCE</sequence>
<proteinExistence type="predicted"/>
<dbReference type="AlphaFoldDB" id="D5GGA2"/>
<keyword evidence="3" id="KW-1185">Reference proteome</keyword>
<gene>
    <name evidence="2" type="ORF">GSTUM_00007289001</name>
</gene>
<protein>
    <submittedName>
        <fullName evidence="2">(Perigord truffle) hypothetical protein</fullName>
    </submittedName>
</protein>
<dbReference type="Proteomes" id="UP000006911">
    <property type="component" value="Unassembled WGS sequence"/>
</dbReference>
<evidence type="ECO:0000313" key="3">
    <source>
        <dbReference type="Proteomes" id="UP000006911"/>
    </source>
</evidence>
<dbReference type="EMBL" id="FN430253">
    <property type="protein sequence ID" value="CAZ83545.1"/>
    <property type="molecule type" value="Genomic_DNA"/>
</dbReference>
<dbReference type="InParanoid" id="D5GGA2"/>
<reference evidence="2 3" key="1">
    <citation type="journal article" date="2010" name="Nature">
        <title>Perigord black truffle genome uncovers evolutionary origins and mechanisms of symbiosis.</title>
        <authorList>
            <person name="Martin F."/>
            <person name="Kohler A."/>
            <person name="Murat C."/>
            <person name="Balestrini R."/>
            <person name="Coutinho P.M."/>
            <person name="Jaillon O."/>
            <person name="Montanini B."/>
            <person name="Morin E."/>
            <person name="Noel B."/>
            <person name="Percudani R."/>
            <person name="Porcel B."/>
            <person name="Rubini A."/>
            <person name="Amicucci A."/>
            <person name="Amselem J."/>
            <person name="Anthouard V."/>
            <person name="Arcioni S."/>
            <person name="Artiguenave F."/>
            <person name="Aury J.M."/>
            <person name="Ballario P."/>
            <person name="Bolchi A."/>
            <person name="Brenna A."/>
            <person name="Brun A."/>
            <person name="Buee M."/>
            <person name="Cantarel B."/>
            <person name="Chevalier G."/>
            <person name="Couloux A."/>
            <person name="Da Silva C."/>
            <person name="Denoeud F."/>
            <person name="Duplessis S."/>
            <person name="Ghignone S."/>
            <person name="Hilselberger B."/>
            <person name="Iotti M."/>
            <person name="Marcais B."/>
            <person name="Mello A."/>
            <person name="Miranda M."/>
            <person name="Pacioni G."/>
            <person name="Quesneville H."/>
            <person name="Riccioni C."/>
            <person name="Ruotolo R."/>
            <person name="Splivallo R."/>
            <person name="Stocchi V."/>
            <person name="Tisserant E."/>
            <person name="Viscomi A.R."/>
            <person name="Zambonelli A."/>
            <person name="Zampieri E."/>
            <person name="Henrissat B."/>
            <person name="Lebrun M.H."/>
            <person name="Paolocci F."/>
            <person name="Bonfante P."/>
            <person name="Ottonello S."/>
            <person name="Wincker P."/>
        </authorList>
    </citation>
    <scope>NUCLEOTIDE SEQUENCE [LARGE SCALE GENOMIC DNA]</scope>
    <source>
        <strain evidence="2 3">Mel28</strain>
    </source>
</reference>
<organism evidence="2 3">
    <name type="scientific">Tuber melanosporum (strain Mel28)</name>
    <name type="common">Perigord black truffle</name>
    <dbReference type="NCBI Taxonomy" id="656061"/>
    <lineage>
        <taxon>Eukaryota</taxon>
        <taxon>Fungi</taxon>
        <taxon>Dikarya</taxon>
        <taxon>Ascomycota</taxon>
        <taxon>Pezizomycotina</taxon>
        <taxon>Pezizomycetes</taxon>
        <taxon>Pezizales</taxon>
        <taxon>Tuberaceae</taxon>
        <taxon>Tuber</taxon>
    </lineage>
</organism>
<dbReference type="KEGG" id="tml:GSTUM_00007289001"/>
<dbReference type="HOGENOM" id="CLU_1866594_0_0_1"/>
<name>D5GGA2_TUBMM</name>
<evidence type="ECO:0000256" key="1">
    <source>
        <dbReference type="SAM" id="MobiDB-lite"/>
    </source>
</evidence>